<dbReference type="Gene3D" id="3.30.390.30">
    <property type="match status" value="1"/>
</dbReference>
<evidence type="ECO:0000256" key="1">
    <source>
        <dbReference type="ARBA" id="ARBA00001974"/>
    </source>
</evidence>
<name>A0A367FL90_9ACTN</name>
<organism evidence="7 8">
    <name type="scientific">Sphaerisporangium album</name>
    <dbReference type="NCBI Taxonomy" id="509200"/>
    <lineage>
        <taxon>Bacteria</taxon>
        <taxon>Bacillati</taxon>
        <taxon>Actinomycetota</taxon>
        <taxon>Actinomycetes</taxon>
        <taxon>Streptosporangiales</taxon>
        <taxon>Streptosporangiaceae</taxon>
        <taxon>Sphaerisporangium</taxon>
    </lineage>
</organism>
<evidence type="ECO:0000256" key="2">
    <source>
        <dbReference type="ARBA" id="ARBA00022630"/>
    </source>
</evidence>
<dbReference type="OrthoDB" id="1145at2"/>
<dbReference type="InterPro" id="IPR028202">
    <property type="entry name" value="Reductase_C"/>
</dbReference>
<dbReference type="PRINTS" id="PR00368">
    <property type="entry name" value="FADPNR"/>
</dbReference>
<reference evidence="7 8" key="1">
    <citation type="submission" date="2018-06" db="EMBL/GenBank/DDBJ databases">
        <title>Sphaerisporangium craniellae sp. nov., isolated from a marine sponge in the South China Sea.</title>
        <authorList>
            <person name="Li L."/>
        </authorList>
    </citation>
    <scope>NUCLEOTIDE SEQUENCE [LARGE SCALE GENOMIC DNA]</scope>
    <source>
        <strain evidence="7 8">CCTCC AA 208026</strain>
    </source>
</reference>
<dbReference type="SUPFAM" id="SSF55424">
    <property type="entry name" value="FAD/NAD-linked reductases, dimerisation (C-terminal) domain"/>
    <property type="match status" value="1"/>
</dbReference>
<evidence type="ECO:0000313" key="7">
    <source>
        <dbReference type="EMBL" id="RCG30487.1"/>
    </source>
</evidence>
<dbReference type="GO" id="GO:0016651">
    <property type="term" value="F:oxidoreductase activity, acting on NAD(P)H"/>
    <property type="evidence" value="ECO:0007669"/>
    <property type="project" value="TreeGrafter"/>
</dbReference>
<feature type="domain" description="Reductase C-terminal" evidence="6">
    <location>
        <begin position="320"/>
        <end position="404"/>
    </location>
</feature>
<keyword evidence="3" id="KW-0274">FAD</keyword>
<dbReference type="PANTHER" id="PTHR43557">
    <property type="entry name" value="APOPTOSIS-INDUCING FACTOR 1"/>
    <property type="match status" value="1"/>
</dbReference>
<sequence length="410" mass="43213">MTGGVLVVGASQAGVQLGASLREHGYDGPVTLVGAEPQPPYQRPPLSKAYLGGAADSASLELRDQAFYANRRIDLLPAERVTHIGRGTALTDQGRVLDFDHLALTVGARARRLTVPGSDLTGVCYLRDLADAALLRRHLTRARHVVVVGGGFIGLEVAAVARSDGRSVTVVEAAPRLMARAVAPTVSEFYRHAHARRGTEVLLGAQLTRIDGEHGRVAGVSLADGTRLPADLVVAGVGVVPRTELAEQLGLACDGGIVVDEFARTSDPSIVAAGDCTVMPNPVTGEGRVRLESMPNAIAQARVAAATLIGKARPYADVPWFWSDQYDLKLQIAGVADGYDQVVVRGEPESEAFSALYYRGGELLAVNAVNRTADYLVVRKALASRTPLPADRAAHADVPLKDLLVATPAP</sequence>
<evidence type="ECO:0000259" key="6">
    <source>
        <dbReference type="Pfam" id="PF14759"/>
    </source>
</evidence>
<dbReference type="AlphaFoldDB" id="A0A367FL90"/>
<dbReference type="Proteomes" id="UP000253094">
    <property type="component" value="Unassembled WGS sequence"/>
</dbReference>
<accession>A0A367FL90</accession>
<dbReference type="InterPro" id="IPR016156">
    <property type="entry name" value="FAD/NAD-linked_Rdtase_dimer_sf"/>
</dbReference>
<evidence type="ECO:0000256" key="4">
    <source>
        <dbReference type="ARBA" id="ARBA00023002"/>
    </source>
</evidence>
<dbReference type="RefSeq" id="WP_114029284.1">
    <property type="nucleotide sequence ID" value="NZ_QOIL01000007.1"/>
</dbReference>
<evidence type="ECO:0000259" key="5">
    <source>
        <dbReference type="Pfam" id="PF07992"/>
    </source>
</evidence>
<keyword evidence="2" id="KW-0285">Flavoprotein</keyword>
<dbReference type="Pfam" id="PF07992">
    <property type="entry name" value="Pyr_redox_2"/>
    <property type="match status" value="1"/>
</dbReference>
<dbReference type="InterPro" id="IPR050446">
    <property type="entry name" value="FAD-oxidoreductase/Apoptosis"/>
</dbReference>
<evidence type="ECO:0000256" key="3">
    <source>
        <dbReference type="ARBA" id="ARBA00022827"/>
    </source>
</evidence>
<comment type="caution">
    <text evidence="7">The sequence shown here is derived from an EMBL/GenBank/DDBJ whole genome shotgun (WGS) entry which is preliminary data.</text>
</comment>
<protein>
    <submittedName>
        <fullName evidence="7">Ferredoxin</fullName>
    </submittedName>
</protein>
<dbReference type="Pfam" id="PF14759">
    <property type="entry name" value="Reductase_C"/>
    <property type="match status" value="1"/>
</dbReference>
<comment type="cofactor">
    <cofactor evidence="1">
        <name>FAD</name>
        <dbReference type="ChEBI" id="CHEBI:57692"/>
    </cofactor>
</comment>
<dbReference type="EMBL" id="QOIL01000007">
    <property type="protein sequence ID" value="RCG30487.1"/>
    <property type="molecule type" value="Genomic_DNA"/>
</dbReference>
<evidence type="ECO:0000313" key="8">
    <source>
        <dbReference type="Proteomes" id="UP000253094"/>
    </source>
</evidence>
<feature type="domain" description="FAD/NAD(P)-binding" evidence="5">
    <location>
        <begin position="5"/>
        <end position="301"/>
    </location>
</feature>
<dbReference type="Gene3D" id="3.50.50.60">
    <property type="entry name" value="FAD/NAD(P)-binding domain"/>
    <property type="match status" value="2"/>
</dbReference>
<dbReference type="InterPro" id="IPR036188">
    <property type="entry name" value="FAD/NAD-bd_sf"/>
</dbReference>
<keyword evidence="8" id="KW-1185">Reference proteome</keyword>
<dbReference type="InterPro" id="IPR023753">
    <property type="entry name" value="FAD/NAD-binding_dom"/>
</dbReference>
<gene>
    <name evidence="7" type="ORF">DQ384_14300</name>
</gene>
<dbReference type="GO" id="GO:0005737">
    <property type="term" value="C:cytoplasm"/>
    <property type="evidence" value="ECO:0007669"/>
    <property type="project" value="TreeGrafter"/>
</dbReference>
<proteinExistence type="predicted"/>
<dbReference type="PRINTS" id="PR00411">
    <property type="entry name" value="PNDRDTASEI"/>
</dbReference>
<dbReference type="SUPFAM" id="SSF51905">
    <property type="entry name" value="FAD/NAD(P)-binding domain"/>
    <property type="match status" value="1"/>
</dbReference>
<dbReference type="PANTHER" id="PTHR43557:SF2">
    <property type="entry name" value="RIESKE DOMAIN-CONTAINING PROTEIN-RELATED"/>
    <property type="match status" value="1"/>
</dbReference>
<keyword evidence="4" id="KW-0560">Oxidoreductase</keyword>